<name>A0A4V4HJ37_9ACTN</name>
<sequence length="104" mass="10582">MLRNLTPTKVVGSVALVALLGAMVGAALLVETAPGYYCTGDCTSRADIVGAIFGLHETGTVIGNPGLLTLYQVIGAIAAVTLVVNKIVDKRIEDARGADVGSGR</sequence>
<dbReference type="Proteomes" id="UP000307087">
    <property type="component" value="Unassembled WGS sequence"/>
</dbReference>
<accession>A0A4V4HJ37</accession>
<evidence type="ECO:0000313" key="2">
    <source>
        <dbReference type="Proteomes" id="UP000307087"/>
    </source>
</evidence>
<reference evidence="1 2" key="1">
    <citation type="journal article" date="2009" name="Int. J. Syst. Evol. Microbiol.">
        <title>Nocardioides caeni sp. nov., isolated from wastewater.</title>
        <authorList>
            <person name="Yoon J.H."/>
            <person name="Kang S.J."/>
            <person name="Park S."/>
            <person name="Kim W."/>
            <person name="Oh T.K."/>
        </authorList>
    </citation>
    <scope>NUCLEOTIDE SEQUENCE [LARGE SCALE GENOMIC DNA]</scope>
    <source>
        <strain evidence="1 2">DSM 23134</strain>
    </source>
</reference>
<dbReference type="OrthoDB" id="9898910at2"/>
<gene>
    <name evidence="1" type="ORF">E9934_18255</name>
</gene>
<proteinExistence type="predicted"/>
<dbReference type="AlphaFoldDB" id="A0A4V4HJ37"/>
<protein>
    <submittedName>
        <fullName evidence="1">Uncharacterized protein</fullName>
    </submittedName>
</protein>
<evidence type="ECO:0000313" key="1">
    <source>
        <dbReference type="EMBL" id="THV08956.1"/>
    </source>
</evidence>
<organism evidence="1 2">
    <name type="scientific">Nocardioides caeni</name>
    <dbReference type="NCBI Taxonomy" id="574700"/>
    <lineage>
        <taxon>Bacteria</taxon>
        <taxon>Bacillati</taxon>
        <taxon>Actinomycetota</taxon>
        <taxon>Actinomycetes</taxon>
        <taxon>Propionibacteriales</taxon>
        <taxon>Nocardioidaceae</taxon>
        <taxon>Nocardioides</taxon>
    </lineage>
</organism>
<dbReference type="RefSeq" id="WP_136564342.1">
    <property type="nucleotide sequence ID" value="NZ_BAABLS010000006.1"/>
</dbReference>
<dbReference type="EMBL" id="STGW01000020">
    <property type="protein sequence ID" value="THV08956.1"/>
    <property type="molecule type" value="Genomic_DNA"/>
</dbReference>
<keyword evidence="2" id="KW-1185">Reference proteome</keyword>
<comment type="caution">
    <text evidence="1">The sequence shown here is derived from an EMBL/GenBank/DDBJ whole genome shotgun (WGS) entry which is preliminary data.</text>
</comment>